<dbReference type="SUPFAM" id="SSF57362">
    <property type="entry name" value="BPTI-like"/>
    <property type="match status" value="1"/>
</dbReference>
<keyword evidence="2" id="KW-0722">Serine protease inhibitor</keyword>
<dbReference type="PROSITE" id="PS00280">
    <property type="entry name" value="BPTI_KUNITZ_1"/>
    <property type="match status" value="1"/>
</dbReference>
<dbReference type="InterPro" id="IPR002223">
    <property type="entry name" value="Kunitz_BPTI"/>
</dbReference>
<dbReference type="GO" id="GO:0005615">
    <property type="term" value="C:extracellular space"/>
    <property type="evidence" value="ECO:0007669"/>
    <property type="project" value="TreeGrafter"/>
</dbReference>
<evidence type="ECO:0000256" key="1">
    <source>
        <dbReference type="ARBA" id="ARBA00022690"/>
    </source>
</evidence>
<dbReference type="PRINTS" id="PR00759">
    <property type="entry name" value="BASICPTASE"/>
</dbReference>
<keyword evidence="3" id="KW-1015">Disulfide bond</keyword>
<dbReference type="AlphaFoldDB" id="A0A023FSV9"/>
<sequence length="110" mass="12466">MRRRLHTLTLLTMKTPTCFLYALLCLTVVLVLGYAIPDFCLEQPEEGPCGNKPPSIPRWYFDARYGYCGPFKWGGCGGDKNNFPNCTSCMSTCGERPDAEEYCRHYHSSP</sequence>
<dbReference type="SMART" id="SM00131">
    <property type="entry name" value="KU"/>
    <property type="match status" value="1"/>
</dbReference>
<feature type="domain" description="BPTI/Kunitz inhibitor" evidence="4">
    <location>
        <begin position="40"/>
        <end position="93"/>
    </location>
</feature>
<dbReference type="CDD" id="cd00109">
    <property type="entry name" value="Kunitz-type"/>
    <property type="match status" value="1"/>
</dbReference>
<evidence type="ECO:0000259" key="4">
    <source>
        <dbReference type="PROSITE" id="PS50279"/>
    </source>
</evidence>
<organism evidence="5">
    <name type="scientific">Amblyomma cajennense</name>
    <name type="common">Cayenne tick</name>
    <name type="synonym">Acarus cajennensis</name>
    <dbReference type="NCBI Taxonomy" id="34607"/>
    <lineage>
        <taxon>Eukaryota</taxon>
        <taxon>Metazoa</taxon>
        <taxon>Ecdysozoa</taxon>
        <taxon>Arthropoda</taxon>
        <taxon>Chelicerata</taxon>
        <taxon>Arachnida</taxon>
        <taxon>Acari</taxon>
        <taxon>Parasitiformes</taxon>
        <taxon>Ixodida</taxon>
        <taxon>Ixodoidea</taxon>
        <taxon>Ixodidae</taxon>
        <taxon>Amblyomminae</taxon>
        <taxon>Amblyomma</taxon>
    </lineage>
</organism>
<keyword evidence="1" id="KW-0646">Protease inhibitor</keyword>
<name>A0A023FSV9_AMBCJ</name>
<dbReference type="InterPro" id="IPR050098">
    <property type="entry name" value="TFPI/VKTCI-like"/>
</dbReference>
<dbReference type="Gene3D" id="4.10.410.10">
    <property type="entry name" value="Pancreatic trypsin inhibitor Kunitz domain"/>
    <property type="match status" value="1"/>
</dbReference>
<proteinExistence type="evidence at transcript level"/>
<dbReference type="PANTHER" id="PTHR10083:SF374">
    <property type="entry name" value="BPTI_KUNITZ INHIBITOR DOMAIN-CONTAINING PROTEIN"/>
    <property type="match status" value="1"/>
</dbReference>
<accession>A0A023FSV9</accession>
<dbReference type="Pfam" id="PF00014">
    <property type="entry name" value="Kunitz_BPTI"/>
    <property type="match status" value="1"/>
</dbReference>
<reference evidence="5" key="1">
    <citation type="submission" date="2014-03" db="EMBL/GenBank/DDBJ databases">
        <title>The sialotranscriptome of Amblyomma triste, Amblyomma parvum and Amblyomma cajennense ticks, uncovered by 454-based RNA-seq.</title>
        <authorList>
            <person name="Garcia G.R."/>
            <person name="Gardinassi L.G."/>
            <person name="Ribeiro J.M."/>
            <person name="Anatriello E."/>
            <person name="Ferreira B.R."/>
            <person name="Moreira H.N."/>
            <person name="Mafra C."/>
            <person name="Olegario M.M."/>
            <person name="Szabo P.J."/>
            <person name="Miranda-Santos I.K."/>
            <person name="Maruyama S.R."/>
        </authorList>
    </citation>
    <scope>NUCLEOTIDE SEQUENCE</scope>
    <source>
        <strain evidence="5">Uberlandia</strain>
        <tissue evidence="5">Salivary glands</tissue>
    </source>
</reference>
<protein>
    <submittedName>
        <fullName evidence="5">Putative kunitz-like protease inhibitor</fullName>
    </submittedName>
</protein>
<dbReference type="InterPro" id="IPR020901">
    <property type="entry name" value="Prtase_inh_Kunz-CS"/>
</dbReference>
<evidence type="ECO:0000256" key="2">
    <source>
        <dbReference type="ARBA" id="ARBA00022900"/>
    </source>
</evidence>
<dbReference type="EMBL" id="GBBK01000717">
    <property type="protein sequence ID" value="JAC23765.1"/>
    <property type="molecule type" value="mRNA"/>
</dbReference>
<dbReference type="PANTHER" id="PTHR10083">
    <property type="entry name" value="KUNITZ-TYPE PROTEASE INHIBITOR-RELATED"/>
    <property type="match status" value="1"/>
</dbReference>
<dbReference type="InterPro" id="IPR036880">
    <property type="entry name" value="Kunitz_BPTI_sf"/>
</dbReference>
<evidence type="ECO:0000256" key="3">
    <source>
        <dbReference type="ARBA" id="ARBA00023157"/>
    </source>
</evidence>
<dbReference type="GO" id="GO:0004867">
    <property type="term" value="F:serine-type endopeptidase inhibitor activity"/>
    <property type="evidence" value="ECO:0007669"/>
    <property type="project" value="UniProtKB-KW"/>
</dbReference>
<evidence type="ECO:0000313" key="5">
    <source>
        <dbReference type="EMBL" id="JAC23765.1"/>
    </source>
</evidence>
<dbReference type="PROSITE" id="PS50279">
    <property type="entry name" value="BPTI_KUNITZ_2"/>
    <property type="match status" value="1"/>
</dbReference>